<dbReference type="InterPro" id="IPR015417">
    <property type="entry name" value="Gly_reductase_pB_sua/b"/>
</dbReference>
<dbReference type="Pfam" id="PF09338">
    <property type="entry name" value="Gly_reductase"/>
    <property type="match status" value="1"/>
</dbReference>
<dbReference type="HOGENOM" id="CLU_050376_0_0_7"/>
<protein>
    <recommendedName>
        <fullName evidence="3">Glycine reductase</fullName>
    </recommendedName>
</protein>
<evidence type="ECO:0000313" key="2">
    <source>
        <dbReference type="Proteomes" id="UP000019141"/>
    </source>
</evidence>
<accession>W4LBZ9</accession>
<sequence>MRLEMGTFPVEQISFGPQTRYADGHLQVDKAAVIAAVMQDPRIASADLELAFPGESVRIWPVRDVIEPRIKVDGPGVIYPGACGRSITTVGEGRTHRLSGMGIVEVSSVNWHDAGGDYVEICLDMTGHWAEMLPYGKLNQLCLVVEPDPGLGNEAQNDAVHKAALVVNDQVAAATKDLTPPQLDVYELTDVDPALPKVIYIWCVHSPQAMSGSPTAFCTMTYGLTQLTPPWFLHPNEILDGALSGPYRTAFAMSWTVVNNPVMMDLYHRHGVDWNFLGVMTLRTEWTTQHEKQLMANQTAKLCKHLGANGAIVTWDAGGNEFIEVVRTIQACEQLGIQTVFLTSEDDATEAAPTMLEPLPEADAIVSTSFFKTRTLEVPDLPPADRVIGAAQKAIGPLRDELVPTAGPLPPPPRFDDHYGFGSLSCIEY</sequence>
<dbReference type="Proteomes" id="UP000019141">
    <property type="component" value="Unassembled WGS sequence"/>
</dbReference>
<keyword evidence="2" id="KW-1185">Reference proteome</keyword>
<evidence type="ECO:0000313" key="1">
    <source>
        <dbReference type="EMBL" id="ETW95439.1"/>
    </source>
</evidence>
<name>W4LBZ9_ENTF1</name>
<comment type="caution">
    <text evidence="1">The sequence shown here is derived from an EMBL/GenBank/DDBJ whole genome shotgun (WGS) entry which is preliminary data.</text>
</comment>
<gene>
    <name evidence="1" type="ORF">ETSY1_30605</name>
</gene>
<proteinExistence type="predicted"/>
<organism evidence="1 2">
    <name type="scientific">Entotheonella factor</name>
    <dbReference type="NCBI Taxonomy" id="1429438"/>
    <lineage>
        <taxon>Bacteria</taxon>
        <taxon>Pseudomonadati</taxon>
        <taxon>Nitrospinota/Tectimicrobiota group</taxon>
        <taxon>Candidatus Tectimicrobiota</taxon>
        <taxon>Candidatus Entotheonellia</taxon>
        <taxon>Candidatus Entotheonellales</taxon>
        <taxon>Candidatus Entotheonellaceae</taxon>
        <taxon>Candidatus Entotheonella</taxon>
    </lineage>
</organism>
<reference evidence="1 2" key="1">
    <citation type="journal article" date="2014" name="Nature">
        <title>An environmental bacterial taxon with a large and distinct metabolic repertoire.</title>
        <authorList>
            <person name="Wilson M.C."/>
            <person name="Mori T."/>
            <person name="Ruckert C."/>
            <person name="Uria A.R."/>
            <person name="Helf M.J."/>
            <person name="Takada K."/>
            <person name="Gernert C."/>
            <person name="Steffens U.A."/>
            <person name="Heycke N."/>
            <person name="Schmitt S."/>
            <person name="Rinke C."/>
            <person name="Helfrich E.J."/>
            <person name="Brachmann A.O."/>
            <person name="Gurgui C."/>
            <person name="Wakimoto T."/>
            <person name="Kracht M."/>
            <person name="Crusemann M."/>
            <person name="Hentschel U."/>
            <person name="Abe I."/>
            <person name="Matsunaga S."/>
            <person name="Kalinowski J."/>
            <person name="Takeyama H."/>
            <person name="Piel J."/>
        </authorList>
    </citation>
    <scope>NUCLEOTIDE SEQUENCE [LARGE SCALE GENOMIC DNA]</scope>
    <source>
        <strain evidence="2">TSY1</strain>
    </source>
</reference>
<dbReference type="EMBL" id="AZHW01000916">
    <property type="protein sequence ID" value="ETW95439.1"/>
    <property type="molecule type" value="Genomic_DNA"/>
</dbReference>
<evidence type="ECO:0008006" key="3">
    <source>
        <dbReference type="Google" id="ProtNLM"/>
    </source>
</evidence>
<dbReference type="AlphaFoldDB" id="W4LBZ9"/>
<dbReference type="GO" id="GO:0050485">
    <property type="term" value="F:oxidoreductase activity, acting on X-H and Y-H to form an X-Y bond, with a disulfide as acceptor"/>
    <property type="evidence" value="ECO:0007669"/>
    <property type="project" value="InterPro"/>
</dbReference>